<feature type="domain" description="CAAX prenyl protease 2/Lysostaphin resistance protein A-like" evidence="2">
    <location>
        <begin position="125"/>
        <end position="213"/>
    </location>
</feature>
<feature type="transmembrane region" description="Helical" evidence="1">
    <location>
        <begin position="122"/>
        <end position="146"/>
    </location>
</feature>
<dbReference type="RefSeq" id="WP_133994667.1">
    <property type="nucleotide sequence ID" value="NZ_SODV01000001.1"/>
</dbReference>
<evidence type="ECO:0000313" key="4">
    <source>
        <dbReference type="Proteomes" id="UP000294498"/>
    </source>
</evidence>
<reference evidence="3 4" key="1">
    <citation type="submission" date="2019-03" db="EMBL/GenBank/DDBJ databases">
        <title>Genomic Encyclopedia of Type Strains, Phase IV (KMG-IV): sequencing the most valuable type-strain genomes for metagenomic binning, comparative biology and taxonomic classification.</title>
        <authorList>
            <person name="Goeker M."/>
        </authorList>
    </citation>
    <scope>NUCLEOTIDE SEQUENCE [LARGE SCALE GENOMIC DNA]</scope>
    <source>
        <strain evidence="3 4">DSM 100059</strain>
    </source>
</reference>
<keyword evidence="1" id="KW-0472">Membrane</keyword>
<dbReference type="Pfam" id="PF02517">
    <property type="entry name" value="Rce1-like"/>
    <property type="match status" value="1"/>
</dbReference>
<dbReference type="PANTHER" id="PTHR43592">
    <property type="entry name" value="CAAX AMINO TERMINAL PROTEASE"/>
    <property type="match status" value="1"/>
</dbReference>
<organism evidence="3 4">
    <name type="scientific">Dinghuibacter silviterrae</name>
    <dbReference type="NCBI Taxonomy" id="1539049"/>
    <lineage>
        <taxon>Bacteria</taxon>
        <taxon>Pseudomonadati</taxon>
        <taxon>Bacteroidota</taxon>
        <taxon>Chitinophagia</taxon>
        <taxon>Chitinophagales</taxon>
        <taxon>Chitinophagaceae</taxon>
        <taxon>Dinghuibacter</taxon>
    </lineage>
</organism>
<keyword evidence="3" id="KW-0645">Protease</keyword>
<sequence length="224" mass="25085">MKRPMLGGVLLTLGLLALLCLCGSAFLRGLGLRNPVAFTAVARSLFCVWALVVWWHARSVEKQPLLLWKEERLTAGGYVLSILGLFGAVLVGVFVESLLFRATHFHEGLGPRMTRMLGILKAHHWLIFYSAVIAGVTEELTFRGYLLPRLDILTGRRWVAVLVTSIFFSLAHIQYGTVTQVAGTFVIGLVLALYYERYRNIKAAIVFHALWDIGAVFLLLHRLH</sequence>
<dbReference type="GO" id="GO:0080120">
    <property type="term" value="P:CAAX-box protein maturation"/>
    <property type="evidence" value="ECO:0007669"/>
    <property type="project" value="UniProtKB-ARBA"/>
</dbReference>
<dbReference type="AlphaFoldDB" id="A0A4R8DV29"/>
<gene>
    <name evidence="3" type="ORF">EDB95_3087</name>
</gene>
<keyword evidence="3" id="KW-0378">Hydrolase</keyword>
<dbReference type="GO" id="GO:0006508">
    <property type="term" value="P:proteolysis"/>
    <property type="evidence" value="ECO:0007669"/>
    <property type="project" value="UniProtKB-KW"/>
</dbReference>
<dbReference type="PANTHER" id="PTHR43592:SF15">
    <property type="entry name" value="CAAX AMINO TERMINAL PROTEASE FAMILY PROTEIN"/>
    <property type="match status" value="1"/>
</dbReference>
<keyword evidence="4" id="KW-1185">Reference proteome</keyword>
<dbReference type="EMBL" id="SODV01000001">
    <property type="protein sequence ID" value="TDX02039.1"/>
    <property type="molecule type" value="Genomic_DNA"/>
</dbReference>
<keyword evidence="1" id="KW-1133">Transmembrane helix</keyword>
<proteinExistence type="predicted"/>
<evidence type="ECO:0000259" key="2">
    <source>
        <dbReference type="Pfam" id="PF02517"/>
    </source>
</evidence>
<comment type="caution">
    <text evidence="3">The sequence shown here is derived from an EMBL/GenBank/DDBJ whole genome shotgun (WGS) entry which is preliminary data.</text>
</comment>
<feature type="transmembrane region" description="Helical" evidence="1">
    <location>
        <begin position="78"/>
        <end position="102"/>
    </location>
</feature>
<name>A0A4R8DV29_9BACT</name>
<feature type="transmembrane region" description="Helical" evidence="1">
    <location>
        <begin position="35"/>
        <end position="57"/>
    </location>
</feature>
<evidence type="ECO:0000256" key="1">
    <source>
        <dbReference type="SAM" id="Phobius"/>
    </source>
</evidence>
<protein>
    <submittedName>
        <fullName evidence="3">CAAX prenyl protease-like protein</fullName>
    </submittedName>
</protein>
<accession>A0A4R8DV29</accession>
<dbReference type="Proteomes" id="UP000294498">
    <property type="component" value="Unassembled WGS sequence"/>
</dbReference>
<dbReference type="GO" id="GO:0004175">
    <property type="term" value="F:endopeptidase activity"/>
    <property type="evidence" value="ECO:0007669"/>
    <property type="project" value="UniProtKB-ARBA"/>
</dbReference>
<evidence type="ECO:0000313" key="3">
    <source>
        <dbReference type="EMBL" id="TDX02039.1"/>
    </source>
</evidence>
<dbReference type="OrthoDB" id="1523022at2"/>
<dbReference type="InterPro" id="IPR003675">
    <property type="entry name" value="Rce1/LyrA-like_dom"/>
</dbReference>
<feature type="transmembrane region" description="Helical" evidence="1">
    <location>
        <begin position="181"/>
        <end position="198"/>
    </location>
</feature>
<keyword evidence="1" id="KW-0812">Transmembrane</keyword>